<name>A0AAD5TDF6_9FUNG</name>
<dbReference type="EMBL" id="JADGJQ010000088">
    <property type="protein sequence ID" value="KAJ3171291.1"/>
    <property type="molecule type" value="Genomic_DNA"/>
</dbReference>
<reference evidence="3" key="1">
    <citation type="submission" date="2020-05" db="EMBL/GenBank/DDBJ databases">
        <title>Phylogenomic resolution of chytrid fungi.</title>
        <authorList>
            <person name="Stajich J.E."/>
            <person name="Amses K."/>
            <person name="Simmons R."/>
            <person name="Seto K."/>
            <person name="Myers J."/>
            <person name="Bonds A."/>
            <person name="Quandt C.A."/>
            <person name="Barry K."/>
            <person name="Liu P."/>
            <person name="Grigoriev I."/>
            <person name="Longcore J.E."/>
            <person name="James T.Y."/>
        </authorList>
    </citation>
    <scope>NUCLEOTIDE SEQUENCE</scope>
    <source>
        <strain evidence="3">JEL0379</strain>
    </source>
</reference>
<feature type="domain" description="CCD97-like C-terminal" evidence="2">
    <location>
        <begin position="99"/>
        <end position="280"/>
    </location>
</feature>
<protein>
    <recommendedName>
        <fullName evidence="2">CCD97-like C-terminal domain-containing protein</fullName>
    </recommendedName>
</protein>
<feature type="region of interest" description="Disordered" evidence="1">
    <location>
        <begin position="276"/>
        <end position="324"/>
    </location>
</feature>
<feature type="compositionally biased region" description="Basic and acidic residues" evidence="1">
    <location>
        <begin position="298"/>
        <end position="324"/>
    </location>
</feature>
<dbReference type="InterPro" id="IPR040233">
    <property type="entry name" value="CCD97-like_C"/>
</dbReference>
<evidence type="ECO:0000313" key="3">
    <source>
        <dbReference type="EMBL" id="KAJ3171291.1"/>
    </source>
</evidence>
<gene>
    <name evidence="3" type="ORF">HDU87_008397</name>
</gene>
<dbReference type="PANTHER" id="PTHR31840">
    <property type="entry name" value="COILED-COIL DOMAIN-CONTAINING PROTEIN 97"/>
    <property type="match status" value="1"/>
</dbReference>
<comment type="caution">
    <text evidence="3">The sequence shown here is derived from an EMBL/GenBank/DDBJ whole genome shotgun (WGS) entry which is preliminary data.</text>
</comment>
<feature type="compositionally biased region" description="Basic and acidic residues" evidence="1">
    <location>
        <begin position="198"/>
        <end position="213"/>
    </location>
</feature>
<accession>A0AAD5TDF6</accession>
<keyword evidence="4" id="KW-1185">Reference proteome</keyword>
<feature type="compositionally biased region" description="Acidic residues" evidence="1">
    <location>
        <begin position="181"/>
        <end position="197"/>
    </location>
</feature>
<dbReference type="Pfam" id="PF09747">
    <property type="entry name" value="CCD97-like_C"/>
    <property type="match status" value="1"/>
</dbReference>
<feature type="compositionally biased region" description="Low complexity" evidence="1">
    <location>
        <begin position="137"/>
        <end position="148"/>
    </location>
</feature>
<feature type="region of interest" description="Disordered" evidence="1">
    <location>
        <begin position="130"/>
        <end position="152"/>
    </location>
</feature>
<feature type="region of interest" description="Disordered" evidence="1">
    <location>
        <begin position="175"/>
        <end position="230"/>
    </location>
</feature>
<proteinExistence type="predicted"/>
<sequence>MNANSAAVLAAKVLAVTHPQQPSESSTQPPPAAVSAAPSEDTLTSLLIRDPALFLERYGKYLSAEDFVLFAPVAGDYETAHWIARYTKSQPPTPTQRRNRRLKYLSTPAGIAAFSIPALEARAPHALLSAHHRRKAASSSTTTTTTTTNPLQNLAAFPDSMSLVDRIYHDYDRQAAHDAAAVEEETETDSDSDSDSDSDTHDRKNHREERRDVEEQEEEQEGATKMLLLSPDASFRDAMVRRFLDGEDSGVDYVVIDADADLELLSDVGMRDAEELYFDDGEEDGDGGGGGGGGGQQRRKDYARFHESREADGEGERDVADLDY</sequence>
<dbReference type="AlphaFoldDB" id="A0AAD5TDF6"/>
<evidence type="ECO:0000256" key="1">
    <source>
        <dbReference type="SAM" id="MobiDB-lite"/>
    </source>
</evidence>
<feature type="compositionally biased region" description="Low complexity" evidence="1">
    <location>
        <begin position="18"/>
        <end position="39"/>
    </location>
</feature>
<evidence type="ECO:0000313" key="4">
    <source>
        <dbReference type="Proteomes" id="UP001212152"/>
    </source>
</evidence>
<organism evidence="3 4">
    <name type="scientific">Geranomyces variabilis</name>
    <dbReference type="NCBI Taxonomy" id="109894"/>
    <lineage>
        <taxon>Eukaryota</taxon>
        <taxon>Fungi</taxon>
        <taxon>Fungi incertae sedis</taxon>
        <taxon>Chytridiomycota</taxon>
        <taxon>Chytridiomycota incertae sedis</taxon>
        <taxon>Chytridiomycetes</taxon>
        <taxon>Spizellomycetales</taxon>
        <taxon>Powellomycetaceae</taxon>
        <taxon>Geranomyces</taxon>
    </lineage>
</organism>
<evidence type="ECO:0000259" key="2">
    <source>
        <dbReference type="Pfam" id="PF09747"/>
    </source>
</evidence>
<feature type="compositionally biased region" description="Gly residues" evidence="1">
    <location>
        <begin position="287"/>
        <end position="296"/>
    </location>
</feature>
<dbReference type="PANTHER" id="PTHR31840:SF1">
    <property type="entry name" value="COILED-COIL DOMAIN-CONTAINING PROTEIN 97"/>
    <property type="match status" value="1"/>
</dbReference>
<dbReference type="Proteomes" id="UP001212152">
    <property type="component" value="Unassembled WGS sequence"/>
</dbReference>
<feature type="region of interest" description="Disordered" evidence="1">
    <location>
        <begin position="18"/>
        <end position="40"/>
    </location>
</feature>
<dbReference type="InterPro" id="IPR018613">
    <property type="entry name" value="Ccdc97-like"/>
</dbReference>
<feature type="compositionally biased region" description="Acidic residues" evidence="1">
    <location>
        <begin position="276"/>
        <end position="286"/>
    </location>
</feature>